<dbReference type="AlphaFoldDB" id="A0A9P8LAZ6"/>
<dbReference type="FunFam" id="1.10.510.10:FF:000572">
    <property type="entry name" value="Serine/threonine-protein kinase/endoribonuclease IRE1"/>
    <property type="match status" value="1"/>
</dbReference>
<dbReference type="SMART" id="SM00564">
    <property type="entry name" value="PQQ"/>
    <property type="match status" value="2"/>
</dbReference>
<dbReference type="GO" id="GO:0005524">
    <property type="term" value="F:ATP binding"/>
    <property type="evidence" value="ECO:0007669"/>
    <property type="project" value="UniProtKB-KW"/>
</dbReference>
<comment type="subcellular location">
    <subcellularLocation>
        <location evidence="2">Membrane</location>
        <topology evidence="2">Single-pass type I membrane protein</topology>
    </subcellularLocation>
</comment>
<dbReference type="Pfam" id="PF00069">
    <property type="entry name" value="Pkinase"/>
    <property type="match status" value="1"/>
</dbReference>
<feature type="non-terminal residue" evidence="24">
    <location>
        <position position="1"/>
    </location>
</feature>
<feature type="region of interest" description="Disordered" evidence="19">
    <location>
        <begin position="600"/>
        <end position="699"/>
    </location>
</feature>
<evidence type="ECO:0000256" key="1">
    <source>
        <dbReference type="ARBA" id="ARBA00001946"/>
    </source>
</evidence>
<evidence type="ECO:0000256" key="19">
    <source>
        <dbReference type="SAM" id="MobiDB-lite"/>
    </source>
</evidence>
<dbReference type="SUPFAM" id="SSF56112">
    <property type="entry name" value="Protein kinase-like (PK-like)"/>
    <property type="match status" value="1"/>
</dbReference>
<protein>
    <recommendedName>
        <fullName evidence="3">non-specific serine/threonine protein kinase</fullName>
        <ecNumber evidence="3">2.7.11.1</ecNumber>
    </recommendedName>
</protein>
<comment type="catalytic activity">
    <reaction evidence="17">
        <text>L-threonyl-[protein] + ATP = O-phospho-L-threonyl-[protein] + ADP + H(+)</text>
        <dbReference type="Rhea" id="RHEA:46608"/>
        <dbReference type="Rhea" id="RHEA-COMP:11060"/>
        <dbReference type="Rhea" id="RHEA-COMP:11605"/>
        <dbReference type="ChEBI" id="CHEBI:15378"/>
        <dbReference type="ChEBI" id="CHEBI:30013"/>
        <dbReference type="ChEBI" id="CHEBI:30616"/>
        <dbReference type="ChEBI" id="CHEBI:61977"/>
        <dbReference type="ChEBI" id="CHEBI:456216"/>
        <dbReference type="EC" id="2.7.11.1"/>
    </reaction>
    <physiologicalReaction direction="left-to-right" evidence="17">
        <dbReference type="Rhea" id="RHEA:46609"/>
    </physiologicalReaction>
</comment>
<dbReference type="GO" id="GO:1990604">
    <property type="term" value="C:IRE1-TRAF2-ASK1 complex"/>
    <property type="evidence" value="ECO:0007669"/>
    <property type="project" value="TreeGrafter"/>
</dbReference>
<keyword evidence="6 20" id="KW-0812">Transmembrane</keyword>
<evidence type="ECO:0000259" key="22">
    <source>
        <dbReference type="PROSITE" id="PS50011"/>
    </source>
</evidence>
<evidence type="ECO:0000256" key="18">
    <source>
        <dbReference type="ARBA" id="ARBA00048977"/>
    </source>
</evidence>
<dbReference type="CDD" id="cd13982">
    <property type="entry name" value="STKc_IRE1"/>
    <property type="match status" value="1"/>
</dbReference>
<keyword evidence="4" id="KW-0723">Serine/threonine-protein kinase</keyword>
<evidence type="ECO:0000256" key="16">
    <source>
        <dbReference type="ARBA" id="ARBA00023180"/>
    </source>
</evidence>
<keyword evidence="14 20" id="KW-1133">Transmembrane helix</keyword>
<reference evidence="24" key="1">
    <citation type="submission" date="2021-03" db="EMBL/GenBank/DDBJ databases">
        <title>Comparative genomics and phylogenomic investigation of the class Geoglossomycetes provide insights into ecological specialization and systematics.</title>
        <authorList>
            <person name="Melie T."/>
            <person name="Pirro S."/>
            <person name="Miller A.N."/>
            <person name="Quandt A."/>
        </authorList>
    </citation>
    <scope>NUCLEOTIDE SEQUENCE</scope>
    <source>
        <strain evidence="24">CAQ_001_2017</strain>
    </source>
</reference>
<dbReference type="PROSITE" id="PS50011">
    <property type="entry name" value="PROTEIN_KINASE_DOM"/>
    <property type="match status" value="1"/>
</dbReference>
<keyword evidence="5" id="KW-0808">Transferase</keyword>
<dbReference type="Gene3D" id="1.20.1440.180">
    <property type="entry name" value="KEN domain"/>
    <property type="match status" value="1"/>
</dbReference>
<keyword evidence="8 21" id="KW-0732">Signal</keyword>
<keyword evidence="10" id="KW-0418">Kinase</keyword>
<feature type="transmembrane region" description="Helical" evidence="20">
    <location>
        <begin position="510"/>
        <end position="535"/>
    </location>
</feature>
<dbReference type="GO" id="GO:0004674">
    <property type="term" value="F:protein serine/threonine kinase activity"/>
    <property type="evidence" value="ECO:0007669"/>
    <property type="project" value="UniProtKB-KW"/>
</dbReference>
<evidence type="ECO:0000256" key="3">
    <source>
        <dbReference type="ARBA" id="ARBA00012513"/>
    </source>
</evidence>
<sequence length="1162" mass="128670">MSRGAPRATRVLCTTVLTVLLLFRLVASQQQQQQQQQQGFERSLHEGPLANTVARDQLPELLKGRADSTHKHGKSTLASNSASAIATLAPAILENAVRAPPARFTGKSGISPLLHARSLQDWEVEDFVLLATVDGTIHARDRRTGAAKWALEADKPMVETTYHRANRSANEGPTTEDDFLWIVEPSRDGSLYIYHSGPNPSIQKLGMTVKELVEELSPYAGEDPPVVYTAEKKSTLYTVDARSGKVLKMFSSGGSSVNDDRSCRRVSGLEALDDEECGSGGTLILGRTEYTVGIQSHDTGDLICTLKYWEWGPNNRDSDLHGQYVSAMDNKYVYSRHDGSIFGFGHERMGERRRLYTQKFSSPVVRVFDVARSLESKAPDATLVILPQPIGPTDTEDLSTGFSDRDGRIFINCTENGGWYAMSETTYPYATGGAAPAQCYDRQWLETIPPWEEINHAQRRNALVGVHTLKYEQVNTKFPTLSGPEEERTNDTPSELAPLVSNTSIGNSRLISFAVANIVDVVILIPLLAFAIFIYTNKRKLGKILARKLDVEKLPGVREALKTPPETPAYNSQNFPKEIHESVSGEVGEAMPFTALPNVSAQPVENNTTDLKVGGVRFEEPKTEEPKVEEPKVEEPRVEEVDGPQGPPIKKKKTHRGNRGGVGRKKGKKEVAKDGDKDGADRALDDAGGNGTEPFNIGPGMVVRSPSNGLSSNDSADASGPFQINNLVVTDAVLGYGSHGTIVYRGSFEGKDVAVKRMLLEFYDVASHEVSLLQESDDHPNVIRYYCRQQSAGFLYIALELCPASLQDVIEKAHDFRSLVNLMDPPNVLYQITAGVRHLHSLKIVHRDLKPQNILVASPKIPRGRPDVVLPPRLLISDFGLCKKLDGDQSSFRATTAHAAGTSGWRAPELLVDDDASPVVPPVSESVGSTSEPAIIDTLSNRRATRAIDIFSLGCIFFYVLSGGSHPFGDRYMREANIVKDKYDLSQLQVPGNHGHEAKDLISRMINHNPRFRPDATTIMVHPFFWSAEKRLNFLVDVSDQFEFEPRDPPSENLQVLESDAHEILGADFLKKLDRSFVDTLGKQRKYTGTKMLDLLRALRNKKNHYEDMPDNVKAHVGPLPDGYLNYWTLRFPFLLLHVYYVVSKCSMQNNPRFKAYFSAPS</sequence>
<evidence type="ECO:0000256" key="7">
    <source>
        <dbReference type="ARBA" id="ARBA00022723"/>
    </source>
</evidence>
<dbReference type="Pfam" id="PF06479">
    <property type="entry name" value="Ribonuc_2-5A"/>
    <property type="match status" value="1"/>
</dbReference>
<feature type="compositionally biased region" description="Basic and acidic residues" evidence="19">
    <location>
        <begin position="617"/>
        <end position="640"/>
    </location>
</feature>
<dbReference type="CDD" id="cd10422">
    <property type="entry name" value="RNase_Ire1"/>
    <property type="match status" value="1"/>
</dbReference>
<dbReference type="PROSITE" id="PS51392">
    <property type="entry name" value="KEN"/>
    <property type="match status" value="1"/>
</dbReference>
<dbReference type="PANTHER" id="PTHR13954:SF6">
    <property type="entry name" value="NON-SPECIFIC SERINE_THREONINE PROTEIN KINASE"/>
    <property type="match status" value="1"/>
</dbReference>
<dbReference type="Gene3D" id="3.30.200.20">
    <property type="entry name" value="Phosphorylase Kinase, domain 1"/>
    <property type="match status" value="1"/>
</dbReference>
<evidence type="ECO:0000256" key="10">
    <source>
        <dbReference type="ARBA" id="ARBA00022777"/>
    </source>
</evidence>
<dbReference type="SMART" id="SM00220">
    <property type="entry name" value="S_TKc"/>
    <property type="match status" value="1"/>
</dbReference>
<dbReference type="GO" id="GO:0036498">
    <property type="term" value="P:IRE1-mediated unfolded protein response"/>
    <property type="evidence" value="ECO:0007669"/>
    <property type="project" value="TreeGrafter"/>
</dbReference>
<keyword evidence="15 20" id="KW-0472">Membrane</keyword>
<dbReference type="InterPro" id="IPR045133">
    <property type="entry name" value="IRE1/2-like"/>
</dbReference>
<dbReference type="InterPro" id="IPR038357">
    <property type="entry name" value="KEN_sf"/>
</dbReference>
<dbReference type="GO" id="GO:0051082">
    <property type="term" value="F:unfolded protein binding"/>
    <property type="evidence" value="ECO:0007669"/>
    <property type="project" value="TreeGrafter"/>
</dbReference>
<evidence type="ECO:0000313" key="24">
    <source>
        <dbReference type="EMBL" id="KAH0558876.1"/>
    </source>
</evidence>
<feature type="domain" description="Protein kinase" evidence="22">
    <location>
        <begin position="728"/>
        <end position="1025"/>
    </location>
</feature>
<dbReference type="GO" id="GO:0046872">
    <property type="term" value="F:metal ion binding"/>
    <property type="evidence" value="ECO:0007669"/>
    <property type="project" value="UniProtKB-KW"/>
</dbReference>
<keyword evidence="25" id="KW-1185">Reference proteome</keyword>
<feature type="compositionally biased region" description="Polar residues" evidence="19">
    <location>
        <begin position="600"/>
        <end position="610"/>
    </location>
</feature>
<dbReference type="InterPro" id="IPR018391">
    <property type="entry name" value="PQQ_b-propeller_rpt"/>
</dbReference>
<organism evidence="24 25">
    <name type="scientific">Trichoglossum hirsutum</name>
    <dbReference type="NCBI Taxonomy" id="265104"/>
    <lineage>
        <taxon>Eukaryota</taxon>
        <taxon>Fungi</taxon>
        <taxon>Dikarya</taxon>
        <taxon>Ascomycota</taxon>
        <taxon>Pezizomycotina</taxon>
        <taxon>Geoglossomycetes</taxon>
        <taxon>Geoglossales</taxon>
        <taxon>Geoglossaceae</taxon>
        <taxon>Trichoglossum</taxon>
    </lineage>
</organism>
<evidence type="ECO:0000256" key="13">
    <source>
        <dbReference type="ARBA" id="ARBA00022842"/>
    </source>
</evidence>
<keyword evidence="7" id="KW-0479">Metal-binding</keyword>
<dbReference type="PANTHER" id="PTHR13954">
    <property type="entry name" value="IRE1-RELATED"/>
    <property type="match status" value="1"/>
</dbReference>
<evidence type="ECO:0000256" key="9">
    <source>
        <dbReference type="ARBA" id="ARBA00022741"/>
    </source>
</evidence>
<dbReference type="InterPro" id="IPR010513">
    <property type="entry name" value="KEN_dom"/>
</dbReference>
<evidence type="ECO:0000256" key="2">
    <source>
        <dbReference type="ARBA" id="ARBA00004479"/>
    </source>
</evidence>
<dbReference type="CDD" id="cd09769">
    <property type="entry name" value="Luminal_IRE1"/>
    <property type="match status" value="1"/>
</dbReference>
<evidence type="ECO:0000256" key="11">
    <source>
        <dbReference type="ARBA" id="ARBA00022801"/>
    </source>
</evidence>
<evidence type="ECO:0000256" key="14">
    <source>
        <dbReference type="ARBA" id="ARBA00022989"/>
    </source>
</evidence>
<dbReference type="InterPro" id="IPR008271">
    <property type="entry name" value="Ser/Thr_kinase_AS"/>
</dbReference>
<dbReference type="EMBL" id="JAGHQM010000713">
    <property type="protein sequence ID" value="KAH0558876.1"/>
    <property type="molecule type" value="Genomic_DNA"/>
</dbReference>
<keyword evidence="12" id="KW-0067">ATP-binding</keyword>
<dbReference type="FunFam" id="3.30.200.20:FF:000077">
    <property type="entry name" value="Putative Serine/threonine-protein kinase/endoribonuclease IRE1"/>
    <property type="match status" value="1"/>
</dbReference>
<dbReference type="FunFam" id="1.20.1440.180:FF:000002">
    <property type="entry name" value="Serine/threonine-protein kinase/endoribonuclease IRE1"/>
    <property type="match status" value="1"/>
</dbReference>
<evidence type="ECO:0000256" key="15">
    <source>
        <dbReference type="ARBA" id="ARBA00023136"/>
    </source>
</evidence>
<dbReference type="Gene3D" id="2.130.10.10">
    <property type="entry name" value="YVTN repeat-like/Quinoprotein amine dehydrogenase"/>
    <property type="match status" value="1"/>
</dbReference>
<evidence type="ECO:0000256" key="8">
    <source>
        <dbReference type="ARBA" id="ARBA00022729"/>
    </source>
</evidence>
<keyword evidence="16" id="KW-0325">Glycoprotein</keyword>
<feature type="compositionally biased region" description="Basic residues" evidence="19">
    <location>
        <begin position="649"/>
        <end position="668"/>
    </location>
</feature>
<evidence type="ECO:0000256" key="20">
    <source>
        <dbReference type="SAM" id="Phobius"/>
    </source>
</evidence>
<accession>A0A9P8LAZ6</accession>
<comment type="catalytic activity">
    <reaction evidence="18">
        <text>L-seryl-[protein] + ATP = O-phospho-L-seryl-[protein] + ADP + H(+)</text>
        <dbReference type="Rhea" id="RHEA:17989"/>
        <dbReference type="Rhea" id="RHEA-COMP:9863"/>
        <dbReference type="Rhea" id="RHEA-COMP:11604"/>
        <dbReference type="ChEBI" id="CHEBI:15378"/>
        <dbReference type="ChEBI" id="CHEBI:29999"/>
        <dbReference type="ChEBI" id="CHEBI:30616"/>
        <dbReference type="ChEBI" id="CHEBI:83421"/>
        <dbReference type="ChEBI" id="CHEBI:456216"/>
        <dbReference type="EC" id="2.7.11.1"/>
    </reaction>
    <physiologicalReaction direction="left-to-right" evidence="18">
        <dbReference type="Rhea" id="RHEA:17990"/>
    </physiologicalReaction>
</comment>
<dbReference type="SUPFAM" id="SSF50998">
    <property type="entry name" value="Quinoprotein alcohol dehydrogenase-like"/>
    <property type="match status" value="1"/>
</dbReference>
<keyword evidence="9" id="KW-0547">Nucleotide-binding</keyword>
<dbReference type="GO" id="GO:0004521">
    <property type="term" value="F:RNA endonuclease activity"/>
    <property type="evidence" value="ECO:0007669"/>
    <property type="project" value="InterPro"/>
</dbReference>
<evidence type="ECO:0000259" key="23">
    <source>
        <dbReference type="PROSITE" id="PS51392"/>
    </source>
</evidence>
<evidence type="ECO:0000256" key="6">
    <source>
        <dbReference type="ARBA" id="ARBA00022692"/>
    </source>
</evidence>
<feature type="domain" description="KEN" evidence="23">
    <location>
        <begin position="1028"/>
        <end position="1160"/>
    </location>
</feature>
<dbReference type="SMART" id="SM00580">
    <property type="entry name" value="PUG"/>
    <property type="match status" value="1"/>
</dbReference>
<dbReference type="InterPro" id="IPR011009">
    <property type="entry name" value="Kinase-like_dom_sf"/>
</dbReference>
<evidence type="ECO:0000256" key="12">
    <source>
        <dbReference type="ARBA" id="ARBA00022840"/>
    </source>
</evidence>
<dbReference type="GO" id="GO:0016787">
    <property type="term" value="F:hydrolase activity"/>
    <property type="evidence" value="ECO:0007669"/>
    <property type="project" value="UniProtKB-KW"/>
</dbReference>
<evidence type="ECO:0000313" key="25">
    <source>
        <dbReference type="Proteomes" id="UP000750711"/>
    </source>
</evidence>
<evidence type="ECO:0000256" key="5">
    <source>
        <dbReference type="ARBA" id="ARBA00022679"/>
    </source>
</evidence>
<dbReference type="InterPro" id="IPR015943">
    <property type="entry name" value="WD40/YVTN_repeat-like_dom_sf"/>
</dbReference>
<feature type="chain" id="PRO_5040183906" description="non-specific serine/threonine protein kinase" evidence="21">
    <location>
        <begin position="29"/>
        <end position="1162"/>
    </location>
</feature>
<evidence type="ECO:0000256" key="17">
    <source>
        <dbReference type="ARBA" id="ARBA00048659"/>
    </source>
</evidence>
<feature type="compositionally biased region" description="Basic and acidic residues" evidence="19">
    <location>
        <begin position="669"/>
        <end position="685"/>
    </location>
</feature>
<name>A0A9P8LAZ6_9PEZI</name>
<dbReference type="GO" id="GO:0070059">
    <property type="term" value="P:intrinsic apoptotic signaling pathway in response to endoplasmic reticulum stress"/>
    <property type="evidence" value="ECO:0007669"/>
    <property type="project" value="TreeGrafter"/>
</dbReference>
<dbReference type="InterPro" id="IPR000719">
    <property type="entry name" value="Prot_kinase_dom"/>
</dbReference>
<keyword evidence="13" id="KW-0460">Magnesium</keyword>
<keyword evidence="11" id="KW-0378">Hydrolase</keyword>
<gene>
    <name evidence="24" type="ORF">GP486_004489</name>
</gene>
<dbReference type="EC" id="2.7.11.1" evidence="3"/>
<dbReference type="GO" id="GO:0006397">
    <property type="term" value="P:mRNA processing"/>
    <property type="evidence" value="ECO:0007669"/>
    <property type="project" value="InterPro"/>
</dbReference>
<proteinExistence type="predicted"/>
<dbReference type="PROSITE" id="PS00108">
    <property type="entry name" value="PROTEIN_KINASE_ST"/>
    <property type="match status" value="1"/>
</dbReference>
<dbReference type="Proteomes" id="UP000750711">
    <property type="component" value="Unassembled WGS sequence"/>
</dbReference>
<feature type="signal peptide" evidence="21">
    <location>
        <begin position="1"/>
        <end position="28"/>
    </location>
</feature>
<comment type="cofactor">
    <cofactor evidence="1">
        <name>Mg(2+)</name>
        <dbReference type="ChEBI" id="CHEBI:18420"/>
    </cofactor>
</comment>
<dbReference type="InterPro" id="IPR011047">
    <property type="entry name" value="Quinoprotein_ADH-like_sf"/>
</dbReference>
<dbReference type="Gene3D" id="1.10.510.10">
    <property type="entry name" value="Transferase(Phosphotransferase) domain 1"/>
    <property type="match status" value="1"/>
</dbReference>
<evidence type="ECO:0000256" key="21">
    <source>
        <dbReference type="SAM" id="SignalP"/>
    </source>
</evidence>
<comment type="caution">
    <text evidence="24">The sequence shown here is derived from an EMBL/GenBank/DDBJ whole genome shotgun (WGS) entry which is preliminary data.</text>
</comment>
<evidence type="ECO:0000256" key="4">
    <source>
        <dbReference type="ARBA" id="ARBA00022527"/>
    </source>
</evidence>